<proteinExistence type="predicted"/>
<evidence type="ECO:0000313" key="3">
    <source>
        <dbReference type="Proteomes" id="UP000032458"/>
    </source>
</evidence>
<dbReference type="RefSeq" id="WP_030064781.1">
    <property type="nucleotide sequence ID" value="NZ_JRKI01000026.1"/>
</dbReference>
<sequence length="121" mass="13089">MRVRVVKPFEAYWNYAVTTFNVDAELEGEMARHFADNAPVGCIEVLERDPEPKPEPAPAKAADPVQSEGDGPPVDGTIDTLMTWVDGDPGRAAQALEAEQAKDKPRSTVVKRLAGLADGEE</sequence>
<organism evidence="2 3">
    <name type="scientific">Streptomyces natalensis ATCC 27448</name>
    <dbReference type="NCBI Taxonomy" id="1240678"/>
    <lineage>
        <taxon>Bacteria</taxon>
        <taxon>Bacillati</taxon>
        <taxon>Actinomycetota</taxon>
        <taxon>Actinomycetes</taxon>
        <taxon>Kitasatosporales</taxon>
        <taxon>Streptomycetaceae</taxon>
        <taxon>Streptomyces</taxon>
    </lineage>
</organism>
<accession>A0A0D7CN43</accession>
<dbReference type="PATRIC" id="fig|1240678.4.peg.3731"/>
<protein>
    <submittedName>
        <fullName evidence="2">Uncharacterized protein</fullName>
    </submittedName>
</protein>
<name>A0A0D7CN43_9ACTN</name>
<comment type="caution">
    <text evidence="2">The sequence shown here is derived from an EMBL/GenBank/DDBJ whole genome shotgun (WGS) entry which is preliminary data.</text>
</comment>
<dbReference type="AlphaFoldDB" id="A0A0D7CN43"/>
<keyword evidence="3" id="KW-1185">Reference proteome</keyword>
<evidence type="ECO:0000256" key="1">
    <source>
        <dbReference type="SAM" id="MobiDB-lite"/>
    </source>
</evidence>
<gene>
    <name evidence="2" type="ORF">SNA_17720</name>
</gene>
<evidence type="ECO:0000313" key="2">
    <source>
        <dbReference type="EMBL" id="KIZ16837.1"/>
    </source>
</evidence>
<feature type="region of interest" description="Disordered" evidence="1">
    <location>
        <begin position="48"/>
        <end position="90"/>
    </location>
</feature>
<dbReference type="EMBL" id="JRKI01000026">
    <property type="protein sequence ID" value="KIZ16837.1"/>
    <property type="molecule type" value="Genomic_DNA"/>
</dbReference>
<dbReference type="Proteomes" id="UP000032458">
    <property type="component" value="Unassembled WGS sequence"/>
</dbReference>
<reference evidence="2 3" key="1">
    <citation type="submission" date="2014-09" db="EMBL/GenBank/DDBJ databases">
        <title>Draft genome sequence of Streptomyces natalensis ATCC 27448, producer of the antifungal pimaricin.</title>
        <authorList>
            <person name="Mendes M.V."/>
            <person name="Beites T."/>
            <person name="Pires S."/>
            <person name="Santos C.L."/>
            <person name="Moradas-Ferreira P."/>
        </authorList>
    </citation>
    <scope>NUCLEOTIDE SEQUENCE [LARGE SCALE GENOMIC DNA]</scope>
    <source>
        <strain evidence="2 3">ATCC 27448</strain>
    </source>
</reference>